<dbReference type="GO" id="GO:0009011">
    <property type="term" value="F:alpha-1,4-glucan glucosyltransferase (ADP-glucose donor) activity"/>
    <property type="evidence" value="ECO:0007669"/>
    <property type="project" value="UniProtKB-UniRule"/>
</dbReference>
<evidence type="ECO:0000256" key="4">
    <source>
        <dbReference type="ARBA" id="ARBA00022676"/>
    </source>
</evidence>
<keyword evidence="4 7" id="KW-0328">Glycosyltransferase</keyword>
<keyword evidence="5 7" id="KW-0808">Transferase</keyword>
<name>A0A6L3VB77_9BACI</name>
<dbReference type="NCBIfam" id="TIGR02095">
    <property type="entry name" value="glgA"/>
    <property type="match status" value="1"/>
</dbReference>
<evidence type="ECO:0000256" key="7">
    <source>
        <dbReference type="HAMAP-Rule" id="MF_00484"/>
    </source>
</evidence>
<evidence type="ECO:0000259" key="9">
    <source>
        <dbReference type="Pfam" id="PF08323"/>
    </source>
</evidence>
<dbReference type="PANTHER" id="PTHR45825:SF11">
    <property type="entry name" value="ALPHA AMYLASE DOMAIN-CONTAINING PROTEIN"/>
    <property type="match status" value="1"/>
</dbReference>
<dbReference type="AlphaFoldDB" id="A0A6L3VB77"/>
<dbReference type="Proteomes" id="UP000481030">
    <property type="component" value="Unassembled WGS sequence"/>
</dbReference>
<dbReference type="NCBIfam" id="NF001899">
    <property type="entry name" value="PRK00654.1-2"/>
    <property type="match status" value="1"/>
</dbReference>
<dbReference type="OrthoDB" id="9808590at2"/>
<reference evidence="10 11" key="1">
    <citation type="journal article" date="2016" name="Antonie Van Leeuwenhoek">
        <title>Bacillus depressus sp. nov., isolated from soil of a sunflower field.</title>
        <authorList>
            <person name="Wei X."/>
            <person name="Xin D."/>
            <person name="Xin Y."/>
            <person name="Zhang H."/>
            <person name="Wang T."/>
            <person name="Zhang J."/>
        </authorList>
    </citation>
    <scope>NUCLEOTIDE SEQUENCE [LARGE SCALE GENOMIC DNA]</scope>
    <source>
        <strain evidence="10 11">BZ1</strain>
    </source>
</reference>
<dbReference type="Pfam" id="PF00534">
    <property type="entry name" value="Glycos_transf_1"/>
    <property type="match status" value="1"/>
</dbReference>
<comment type="pathway">
    <text evidence="7">Glycan biosynthesis; glycogen biosynthesis.</text>
</comment>
<dbReference type="HAMAP" id="MF_00484">
    <property type="entry name" value="Glycogen_synth"/>
    <property type="match status" value="1"/>
</dbReference>
<dbReference type="CDD" id="cd03791">
    <property type="entry name" value="GT5_Glycogen_synthase_DULL1-like"/>
    <property type="match status" value="1"/>
</dbReference>
<dbReference type="GO" id="GO:0005978">
    <property type="term" value="P:glycogen biosynthetic process"/>
    <property type="evidence" value="ECO:0007669"/>
    <property type="project" value="UniProtKB-UniRule"/>
</dbReference>
<organism evidence="10 11">
    <name type="scientific">Cytobacillus depressus</name>
    <dbReference type="NCBI Taxonomy" id="1602942"/>
    <lineage>
        <taxon>Bacteria</taxon>
        <taxon>Bacillati</taxon>
        <taxon>Bacillota</taxon>
        <taxon>Bacilli</taxon>
        <taxon>Bacillales</taxon>
        <taxon>Bacillaceae</taxon>
        <taxon>Cytobacillus</taxon>
    </lineage>
</organism>
<dbReference type="RefSeq" id="WP_151533672.1">
    <property type="nucleotide sequence ID" value="NZ_WBOS01000001.1"/>
</dbReference>
<feature type="domain" description="Starch synthase catalytic" evidence="9">
    <location>
        <begin position="2"/>
        <end position="236"/>
    </location>
</feature>
<evidence type="ECO:0000256" key="5">
    <source>
        <dbReference type="ARBA" id="ARBA00022679"/>
    </source>
</evidence>
<evidence type="ECO:0000313" key="11">
    <source>
        <dbReference type="Proteomes" id="UP000481030"/>
    </source>
</evidence>
<dbReference type="EMBL" id="WBOS01000001">
    <property type="protein sequence ID" value="KAB2338926.1"/>
    <property type="molecule type" value="Genomic_DNA"/>
</dbReference>
<evidence type="ECO:0000313" key="10">
    <source>
        <dbReference type="EMBL" id="KAB2338926.1"/>
    </source>
</evidence>
<evidence type="ECO:0000256" key="6">
    <source>
        <dbReference type="ARBA" id="ARBA00023056"/>
    </source>
</evidence>
<comment type="catalytic activity">
    <reaction evidence="1 7">
        <text>[(1-&gt;4)-alpha-D-glucosyl](n) + ADP-alpha-D-glucose = [(1-&gt;4)-alpha-D-glucosyl](n+1) + ADP + H(+)</text>
        <dbReference type="Rhea" id="RHEA:18189"/>
        <dbReference type="Rhea" id="RHEA-COMP:9584"/>
        <dbReference type="Rhea" id="RHEA-COMP:9587"/>
        <dbReference type="ChEBI" id="CHEBI:15378"/>
        <dbReference type="ChEBI" id="CHEBI:15444"/>
        <dbReference type="ChEBI" id="CHEBI:57498"/>
        <dbReference type="ChEBI" id="CHEBI:456216"/>
        <dbReference type="EC" id="2.4.1.21"/>
    </reaction>
</comment>
<dbReference type="NCBIfam" id="NF001898">
    <property type="entry name" value="PRK00654.1-1"/>
    <property type="match status" value="1"/>
</dbReference>
<feature type="binding site" evidence="7">
    <location>
        <position position="15"/>
    </location>
    <ligand>
        <name>ADP-alpha-D-glucose</name>
        <dbReference type="ChEBI" id="CHEBI:57498"/>
    </ligand>
</feature>
<keyword evidence="6 7" id="KW-0320">Glycogen biosynthesis</keyword>
<dbReference type="GO" id="GO:0004373">
    <property type="term" value="F:alpha-1,4-glucan glucosyltransferase (UDP-glucose donor) activity"/>
    <property type="evidence" value="ECO:0007669"/>
    <property type="project" value="InterPro"/>
</dbReference>
<dbReference type="InterPro" id="IPR011835">
    <property type="entry name" value="GS/SS"/>
</dbReference>
<dbReference type="PANTHER" id="PTHR45825">
    <property type="entry name" value="GRANULE-BOUND STARCH SYNTHASE 1, CHLOROPLASTIC/AMYLOPLASTIC"/>
    <property type="match status" value="1"/>
</dbReference>
<feature type="domain" description="Glycosyl transferase family 1" evidence="8">
    <location>
        <begin position="287"/>
        <end position="430"/>
    </location>
</feature>
<dbReference type="InterPro" id="IPR013534">
    <property type="entry name" value="Starch_synth_cat_dom"/>
</dbReference>
<comment type="function">
    <text evidence="2 7">Synthesizes alpha-1,4-glucan chains using ADP-glucose.</text>
</comment>
<evidence type="ECO:0000256" key="2">
    <source>
        <dbReference type="ARBA" id="ARBA00002764"/>
    </source>
</evidence>
<comment type="similarity">
    <text evidence="3 7">Belongs to the glycosyltransferase 1 family. Bacterial/plant glycogen synthase subfamily.</text>
</comment>
<accession>A0A6L3VB77</accession>
<dbReference type="UniPathway" id="UPA00164"/>
<gene>
    <name evidence="7 10" type="primary">glgA</name>
    <name evidence="10" type="ORF">F7731_05120</name>
</gene>
<dbReference type="Pfam" id="PF08323">
    <property type="entry name" value="Glyco_transf_5"/>
    <property type="match status" value="1"/>
</dbReference>
<proteinExistence type="inferred from homology"/>
<comment type="caution">
    <text evidence="10">The sequence shown here is derived from an EMBL/GenBank/DDBJ whole genome shotgun (WGS) entry which is preliminary data.</text>
</comment>
<dbReference type="SUPFAM" id="SSF53756">
    <property type="entry name" value="UDP-Glycosyltransferase/glycogen phosphorylase"/>
    <property type="match status" value="1"/>
</dbReference>
<dbReference type="EC" id="2.4.1.21" evidence="7"/>
<evidence type="ECO:0000259" key="8">
    <source>
        <dbReference type="Pfam" id="PF00534"/>
    </source>
</evidence>
<sequence>MKVLFVVSECVPFVKSGGLADVAGSLPKEIRKLGADIRVILPKYGTIVDEYKILMKKTAAFTVKVGWRNQYCGIEELQYEGITFYFVDNEYYFNRENLYGYYDDGERFAFFNRAILDCLQHIDFTPDVIHCHDWHTGMVPFLLRVEYQAKKGYECIRTVFTIHNLKFQGIMPKQALQDLFGLSNRYFHIDQLEFYNHISFMKGAIVAADKITTVSPTYEKEIQVEYYGERLHELLKSREEDLQGILNGIDEDLYDPEFDSLLHENYHSEQRNGKLANKSFIQGKFGLPRKPDTPLVVMITRLTEQKGLDLVRYVFHELMLEDIQMIIIGTGDAQFEQFFKEMSHVYPDKCKAFIGFDETLAHQTYAAADLFLMPSKFEPCGLGQMIAMRYGAIPIVRETGGLKDSVQAFNELTGNGNGFSFSHYNAHDMLFMVQKALRFYRDELCWKTLVKNAMTADFSWAQSAYQYNQLYDEVISRSESHVF</sequence>
<dbReference type="InterPro" id="IPR001296">
    <property type="entry name" value="Glyco_trans_1"/>
</dbReference>
<dbReference type="Gene3D" id="3.40.50.2000">
    <property type="entry name" value="Glycogen Phosphorylase B"/>
    <property type="match status" value="2"/>
</dbReference>
<evidence type="ECO:0000256" key="1">
    <source>
        <dbReference type="ARBA" id="ARBA00001478"/>
    </source>
</evidence>
<protein>
    <recommendedName>
        <fullName evidence="7">Glycogen synthase</fullName>
        <ecNumber evidence="7">2.4.1.21</ecNumber>
    </recommendedName>
    <alternativeName>
        <fullName evidence="7">Starch [bacterial glycogen] synthase</fullName>
    </alternativeName>
</protein>
<evidence type="ECO:0000256" key="3">
    <source>
        <dbReference type="ARBA" id="ARBA00010281"/>
    </source>
</evidence>
<keyword evidence="11" id="KW-1185">Reference proteome</keyword>